<dbReference type="Proteomes" id="UP000664545">
    <property type="component" value="Unassembled WGS sequence"/>
</dbReference>
<organism evidence="2 3">
    <name type="scientific">Clostridium aminobutyricum</name>
    <dbReference type="NCBI Taxonomy" id="33953"/>
    <lineage>
        <taxon>Bacteria</taxon>
        <taxon>Bacillati</taxon>
        <taxon>Bacillota</taxon>
        <taxon>Clostridia</taxon>
        <taxon>Eubacteriales</taxon>
        <taxon>Clostridiaceae</taxon>
        <taxon>Clostridium</taxon>
    </lineage>
</organism>
<keyword evidence="1" id="KW-1133">Transmembrane helix</keyword>
<sequence>MDIQIELNIISDTDLKNQWDNEISFNIELSKNSYRVCEVIFKYNDLLAGTDLENIMEKSYQFIKEKYNDKTKSFKFYRIMQINDGVLYCYIVAENYKQLKKVIRKSYKTILNYQTYLKYHYLKFMESHKTAINNIYLIEPQKILKKEEHRLLYNVISILISLGIFRIYDKLIFLILSCLIIIGIFIYLDRLGGIKRA</sequence>
<dbReference type="EMBL" id="JAFJZZ010000001">
    <property type="protein sequence ID" value="MBN7771981.1"/>
    <property type="molecule type" value="Genomic_DNA"/>
</dbReference>
<feature type="transmembrane region" description="Helical" evidence="1">
    <location>
        <begin position="174"/>
        <end position="192"/>
    </location>
</feature>
<evidence type="ECO:0000313" key="2">
    <source>
        <dbReference type="EMBL" id="MBN7771981.1"/>
    </source>
</evidence>
<gene>
    <name evidence="2" type="ORF">JYB65_01210</name>
</gene>
<keyword evidence="1" id="KW-0812">Transmembrane</keyword>
<evidence type="ECO:0000313" key="3">
    <source>
        <dbReference type="Proteomes" id="UP000664545"/>
    </source>
</evidence>
<feature type="transmembrane region" description="Helical" evidence="1">
    <location>
        <begin position="151"/>
        <end position="168"/>
    </location>
</feature>
<reference evidence="2" key="1">
    <citation type="submission" date="2021-02" db="EMBL/GenBank/DDBJ databases">
        <title>Abyssanaerobacter marinus gen.nov., sp., nov, anaerobic bacterium isolated from the Onnuri vent field of Indian Ocean and suggestion of Mogibacteriaceae fam. nov., and proposal of reclassification of ambiguous this family's genus member.</title>
        <authorList>
            <person name="Kim Y.J."/>
            <person name="Yang J.-A."/>
        </authorList>
    </citation>
    <scope>NUCLEOTIDE SEQUENCE</scope>
    <source>
        <strain evidence="2">DSM 2634</strain>
    </source>
</reference>
<accession>A0A939D6I6</accession>
<keyword evidence="3" id="KW-1185">Reference proteome</keyword>
<dbReference type="RefSeq" id="WP_206580760.1">
    <property type="nucleotide sequence ID" value="NZ_JAFJZZ010000001.1"/>
</dbReference>
<evidence type="ECO:0000256" key="1">
    <source>
        <dbReference type="SAM" id="Phobius"/>
    </source>
</evidence>
<protein>
    <submittedName>
        <fullName evidence="2">Uncharacterized protein</fullName>
    </submittedName>
</protein>
<comment type="caution">
    <text evidence="2">The sequence shown here is derived from an EMBL/GenBank/DDBJ whole genome shotgun (WGS) entry which is preliminary data.</text>
</comment>
<dbReference type="AlphaFoldDB" id="A0A939D6I6"/>
<name>A0A939D6I6_CLOAM</name>
<proteinExistence type="predicted"/>
<keyword evidence="1" id="KW-0472">Membrane</keyword>